<keyword evidence="11" id="KW-1185">Reference proteome</keyword>
<dbReference type="PROSITE" id="PS51379">
    <property type="entry name" value="4FE4S_FER_2"/>
    <property type="match status" value="6"/>
</dbReference>
<dbReference type="AlphaFoldDB" id="A0A0S2HZF6"/>
<evidence type="ECO:0000259" key="9">
    <source>
        <dbReference type="PROSITE" id="PS51379"/>
    </source>
</evidence>
<dbReference type="GO" id="GO:0046872">
    <property type="term" value="F:metal ion binding"/>
    <property type="evidence" value="ECO:0007669"/>
    <property type="project" value="UniProtKB-KW"/>
</dbReference>
<evidence type="ECO:0000256" key="2">
    <source>
        <dbReference type="ARBA" id="ARBA00022485"/>
    </source>
</evidence>
<name>A0A0S2HZF6_9BACT</name>
<feature type="domain" description="4Fe-4S ferredoxin-type" evidence="9">
    <location>
        <begin position="422"/>
        <end position="457"/>
    </location>
</feature>
<dbReference type="Pfam" id="PF13187">
    <property type="entry name" value="Fer4_9"/>
    <property type="match status" value="1"/>
</dbReference>
<dbReference type="EMBL" id="CP013118">
    <property type="protein sequence ID" value="ALO15374.1"/>
    <property type="molecule type" value="Genomic_DNA"/>
</dbReference>
<feature type="transmembrane region" description="Helical" evidence="8">
    <location>
        <begin position="147"/>
        <end position="165"/>
    </location>
</feature>
<dbReference type="PROSITE" id="PS00198">
    <property type="entry name" value="4FE4S_FER_1"/>
    <property type="match status" value="2"/>
</dbReference>
<keyword evidence="8" id="KW-0812">Transmembrane</keyword>
<evidence type="ECO:0000256" key="4">
    <source>
        <dbReference type="ARBA" id="ARBA00022982"/>
    </source>
</evidence>
<dbReference type="PANTHER" id="PTHR30176">
    <property type="entry name" value="FERREDOXIN-TYPE PROTEIN NAPH"/>
    <property type="match status" value="1"/>
</dbReference>
<dbReference type="Gene3D" id="3.30.70.20">
    <property type="match status" value="3"/>
</dbReference>
<organism evidence="10 11">
    <name type="scientific">Salinivirga cyanobacteriivorans</name>
    <dbReference type="NCBI Taxonomy" id="1307839"/>
    <lineage>
        <taxon>Bacteria</taxon>
        <taxon>Pseudomonadati</taxon>
        <taxon>Bacteroidota</taxon>
        <taxon>Bacteroidia</taxon>
        <taxon>Bacteroidales</taxon>
        <taxon>Salinivirgaceae</taxon>
        <taxon>Salinivirga</taxon>
    </lineage>
</organism>
<feature type="region of interest" description="Disordered" evidence="7">
    <location>
        <begin position="500"/>
        <end position="519"/>
    </location>
</feature>
<keyword evidence="1" id="KW-0813">Transport</keyword>
<dbReference type="SUPFAM" id="SSF54862">
    <property type="entry name" value="4Fe-4S ferredoxins"/>
    <property type="match status" value="2"/>
</dbReference>
<dbReference type="OrthoDB" id="9810688at2"/>
<dbReference type="Proteomes" id="UP000064893">
    <property type="component" value="Chromosome"/>
</dbReference>
<keyword evidence="5" id="KW-0408">Iron</keyword>
<feature type="transmembrane region" description="Helical" evidence="8">
    <location>
        <begin position="177"/>
        <end position="198"/>
    </location>
</feature>
<feature type="domain" description="4Fe-4S ferredoxin-type" evidence="9">
    <location>
        <begin position="342"/>
        <end position="373"/>
    </location>
</feature>
<keyword evidence="4" id="KW-0249">Electron transport</keyword>
<evidence type="ECO:0000313" key="11">
    <source>
        <dbReference type="Proteomes" id="UP000064893"/>
    </source>
</evidence>
<dbReference type="Pfam" id="PF12801">
    <property type="entry name" value="Fer4_5"/>
    <property type="match status" value="2"/>
</dbReference>
<dbReference type="STRING" id="1307839.L21SP5_01732"/>
<dbReference type="PANTHER" id="PTHR30176:SF3">
    <property type="entry name" value="FERREDOXIN-TYPE PROTEIN NAPH"/>
    <property type="match status" value="1"/>
</dbReference>
<evidence type="ECO:0000256" key="7">
    <source>
        <dbReference type="SAM" id="MobiDB-lite"/>
    </source>
</evidence>
<keyword evidence="2" id="KW-0004">4Fe-4S</keyword>
<dbReference type="KEGG" id="blq:L21SP5_01732"/>
<dbReference type="InterPro" id="IPR017896">
    <property type="entry name" value="4Fe4S_Fe-S-bd"/>
</dbReference>
<feature type="transmembrane region" description="Helical" evidence="8">
    <location>
        <begin position="42"/>
        <end position="69"/>
    </location>
</feature>
<feature type="transmembrane region" description="Helical" evidence="8">
    <location>
        <begin position="115"/>
        <end position="135"/>
    </location>
</feature>
<dbReference type="GO" id="GO:0051539">
    <property type="term" value="F:4 iron, 4 sulfur cluster binding"/>
    <property type="evidence" value="ECO:0007669"/>
    <property type="project" value="UniProtKB-KW"/>
</dbReference>
<gene>
    <name evidence="10" type="primary">yccM_1</name>
    <name evidence="10" type="ORF">L21SP5_01732</name>
</gene>
<evidence type="ECO:0000256" key="5">
    <source>
        <dbReference type="ARBA" id="ARBA00023004"/>
    </source>
</evidence>
<dbReference type="InterPro" id="IPR017900">
    <property type="entry name" value="4Fe4S_Fe_S_CS"/>
</dbReference>
<feature type="domain" description="4Fe-4S ferredoxin-type" evidence="9">
    <location>
        <begin position="381"/>
        <end position="414"/>
    </location>
</feature>
<feature type="domain" description="4Fe-4S ferredoxin-type" evidence="9">
    <location>
        <begin position="462"/>
        <end position="494"/>
    </location>
</feature>
<evidence type="ECO:0000313" key="10">
    <source>
        <dbReference type="EMBL" id="ALO15374.1"/>
    </source>
</evidence>
<dbReference type="InterPro" id="IPR051684">
    <property type="entry name" value="Electron_Trans/Redox"/>
</dbReference>
<dbReference type="Pfam" id="PF12838">
    <property type="entry name" value="Fer4_7"/>
    <property type="match status" value="1"/>
</dbReference>
<reference evidence="10 11" key="1">
    <citation type="submission" date="2015-11" db="EMBL/GenBank/DDBJ databases">
        <title>Description and complete genome sequence of a novel strain predominating in hypersaline microbial mats and representing a new family of the Bacteriodetes phylum.</title>
        <authorList>
            <person name="Spring S."/>
            <person name="Bunk B."/>
            <person name="Sproer C."/>
            <person name="Klenk H.-P."/>
        </authorList>
    </citation>
    <scope>NUCLEOTIDE SEQUENCE [LARGE SCALE GENOMIC DNA]</scope>
    <source>
        <strain evidence="10 11">L21-Spi-D4</strain>
    </source>
</reference>
<evidence type="ECO:0000256" key="1">
    <source>
        <dbReference type="ARBA" id="ARBA00022448"/>
    </source>
</evidence>
<proteinExistence type="predicted"/>
<evidence type="ECO:0000256" key="8">
    <source>
        <dbReference type="SAM" id="Phobius"/>
    </source>
</evidence>
<dbReference type="GO" id="GO:0005886">
    <property type="term" value="C:plasma membrane"/>
    <property type="evidence" value="ECO:0007669"/>
    <property type="project" value="TreeGrafter"/>
</dbReference>
<keyword evidence="6" id="KW-0411">Iron-sulfur</keyword>
<sequence length="519" mass="58698">MSYKYLKFFRVFIAILFLLLASLAFVDFTGLFPTELIKGTMWIQFVPSLLTFSRLFTFTALGFVIVLIITLLVGRFYCASICPLGILQDVILRIARKFRKIKFRYHKPVRYIRHVLFGITAVTLVFGSLLALNFLDPYSLFGRIFSDLFRPVVIAFNNLMVGILHEFDVYTLYYVDLHPLSIAVYLVPIAFLSLITYLTVKHGRLYCNTVCPVGTLLGYLSRFSIFSVRINTSNCTNCKLCERACKAECISLTDHTVDHSRCILCFNCLTVCNFNAIDFTNKKHKLEPVNTEHPGDPERRQVLKTLVGGALLSPLMSLGQDQEIYYTATVPIKRNQYVTPPGSADVKEFLSKCTACHLCVSACPTQVIQPSKDQFGWEHFMQVRMDYKAGYCTYECTRCTEVCPTGALLPLEVKDKRLTQLGKVNFVKDNCIGKTEGTDCGSCAEHCPTKAVYMVPYEGDLRIPEVNDKICIGCGACEHVCPTRPYRAIYVEGNPVHVQAEKPEEKEAEAPDHEDDFPF</sequence>
<evidence type="ECO:0000256" key="3">
    <source>
        <dbReference type="ARBA" id="ARBA00022723"/>
    </source>
</evidence>
<protein>
    <submittedName>
        <fullName evidence="10">Electron transport protein YccM</fullName>
    </submittedName>
</protein>
<dbReference type="RefSeq" id="WP_057952839.1">
    <property type="nucleotide sequence ID" value="NZ_CP013118.1"/>
</dbReference>
<feature type="domain" description="4Fe-4S ferredoxin-type" evidence="9">
    <location>
        <begin position="256"/>
        <end position="282"/>
    </location>
</feature>
<accession>A0A0S2HZF6</accession>
<keyword evidence="3" id="KW-0479">Metal-binding</keyword>
<evidence type="ECO:0000256" key="6">
    <source>
        <dbReference type="ARBA" id="ARBA00023014"/>
    </source>
</evidence>
<dbReference type="CDD" id="cd16373">
    <property type="entry name" value="DMSOR_beta_like"/>
    <property type="match status" value="1"/>
</dbReference>
<feature type="domain" description="4Fe-4S ferredoxin-type" evidence="9">
    <location>
        <begin position="226"/>
        <end position="255"/>
    </location>
</feature>
<feature type="compositionally biased region" description="Basic and acidic residues" evidence="7">
    <location>
        <begin position="500"/>
        <end position="511"/>
    </location>
</feature>
<keyword evidence="8" id="KW-1133">Transmembrane helix</keyword>
<keyword evidence="8" id="KW-0472">Membrane</keyword>